<sequence>MNLLSKLFFNSRSRDEKNERTYIIKGYPHTSSPVMPDILKHQVEFRTINDNYGLPILGLTLAHEGADLVEPECLEVIRKRMLSWFKHHSEPAKYFEKELPRNLIAISFAQTNFQMGKESCHDFKLANGYKEAENSFYTYRKLSESVQCVYYNEKGVEYIAGGCFYPAPYGKPKLLESNEALVHYSMACRIPYPLVDRMKSFNFVTQKFYGRYCANAGKSVVVTCASDDGIPRHWEYNHVANKYEINLCKECLKDFYTYEWKEPKKDAPVTPASVVPAVTVEDASAALLAPVISDPATAATNDSDLSPVTRASSTESLVEGFDKIEMGSADVESDTDAELID</sequence>
<dbReference type="eggNOG" id="KOG4297">
    <property type="taxonomic scope" value="Eukaryota"/>
</dbReference>
<protein>
    <submittedName>
        <fullName evidence="1">Uncharacterized protein</fullName>
    </submittedName>
</protein>
<organism evidence="2">
    <name type="scientific">Caenorhabditis brenneri</name>
    <name type="common">Nematode worm</name>
    <dbReference type="NCBI Taxonomy" id="135651"/>
    <lineage>
        <taxon>Eukaryota</taxon>
        <taxon>Metazoa</taxon>
        <taxon>Ecdysozoa</taxon>
        <taxon>Nematoda</taxon>
        <taxon>Chromadorea</taxon>
        <taxon>Rhabditida</taxon>
        <taxon>Rhabditina</taxon>
        <taxon>Rhabditomorpha</taxon>
        <taxon>Rhabditoidea</taxon>
        <taxon>Rhabditidae</taxon>
        <taxon>Peloderinae</taxon>
        <taxon>Caenorhabditis</taxon>
    </lineage>
</organism>
<accession>G0NPF7</accession>
<gene>
    <name evidence="1" type="ORF">CAEBREN_08928</name>
</gene>
<dbReference type="STRING" id="135651.G0NPF7"/>
<keyword evidence="2" id="KW-1185">Reference proteome</keyword>
<dbReference type="InParanoid" id="G0NPF7"/>
<dbReference type="PANTHER" id="PTHR34005">
    <property type="entry name" value="PROTEIN CBG15054-RELATED"/>
    <property type="match status" value="1"/>
</dbReference>
<dbReference type="OMA" id="NEYCKEC"/>
<dbReference type="AlphaFoldDB" id="G0NPF7"/>
<dbReference type="EMBL" id="GL379920">
    <property type="protein sequence ID" value="EGT35210.1"/>
    <property type="molecule type" value="Genomic_DNA"/>
</dbReference>
<dbReference type="PANTHER" id="PTHR34005:SF7">
    <property type="entry name" value="PROTEIN CBG26726"/>
    <property type="match status" value="1"/>
</dbReference>
<name>G0NPF7_CAEBE</name>
<dbReference type="FunCoup" id="G0NPF7">
    <property type="interactions" value="1540"/>
</dbReference>
<proteinExistence type="predicted"/>
<evidence type="ECO:0000313" key="1">
    <source>
        <dbReference type="EMBL" id="EGT35210.1"/>
    </source>
</evidence>
<dbReference type="OrthoDB" id="5900038at2759"/>
<evidence type="ECO:0000313" key="2">
    <source>
        <dbReference type="Proteomes" id="UP000008068"/>
    </source>
</evidence>
<dbReference type="HOGENOM" id="CLU_074433_0_0_1"/>
<reference evidence="2" key="1">
    <citation type="submission" date="2011-07" db="EMBL/GenBank/DDBJ databases">
        <authorList>
            <consortium name="Caenorhabditis brenneri Sequencing and Analysis Consortium"/>
            <person name="Wilson R.K."/>
        </authorList>
    </citation>
    <scope>NUCLEOTIDE SEQUENCE [LARGE SCALE GENOMIC DNA]</scope>
    <source>
        <strain evidence="2">PB2801</strain>
    </source>
</reference>
<dbReference type="Proteomes" id="UP000008068">
    <property type="component" value="Unassembled WGS sequence"/>
</dbReference>